<feature type="domain" description="Fungal-type protein kinase" evidence="1">
    <location>
        <begin position="1"/>
        <end position="81"/>
    </location>
</feature>
<dbReference type="EMBL" id="ML977643">
    <property type="protein sequence ID" value="KAF1995215.1"/>
    <property type="molecule type" value="Genomic_DNA"/>
</dbReference>
<protein>
    <recommendedName>
        <fullName evidence="1">Fungal-type protein kinase domain-containing protein</fullName>
    </recommendedName>
</protein>
<sequence>MHWWVFDRLGGIASTRFNINQEGLQFVSAVLGFLWMNEGQLGFDSTIITAENERYIDIERNGKKERLIIDGVMKRAPCIAG</sequence>
<gene>
    <name evidence="2" type="ORF">P154DRAFT_377239</name>
</gene>
<dbReference type="Proteomes" id="UP000799779">
    <property type="component" value="Unassembled WGS sequence"/>
</dbReference>
<dbReference type="OrthoDB" id="3694016at2759"/>
<reference evidence="2" key="1">
    <citation type="journal article" date="2020" name="Stud. Mycol.">
        <title>101 Dothideomycetes genomes: a test case for predicting lifestyles and emergence of pathogens.</title>
        <authorList>
            <person name="Haridas S."/>
            <person name="Albert R."/>
            <person name="Binder M."/>
            <person name="Bloem J."/>
            <person name="Labutti K."/>
            <person name="Salamov A."/>
            <person name="Andreopoulos B."/>
            <person name="Baker S."/>
            <person name="Barry K."/>
            <person name="Bills G."/>
            <person name="Bluhm B."/>
            <person name="Cannon C."/>
            <person name="Castanera R."/>
            <person name="Culley D."/>
            <person name="Daum C."/>
            <person name="Ezra D."/>
            <person name="Gonzalez J."/>
            <person name="Henrissat B."/>
            <person name="Kuo A."/>
            <person name="Liang C."/>
            <person name="Lipzen A."/>
            <person name="Lutzoni F."/>
            <person name="Magnuson J."/>
            <person name="Mondo S."/>
            <person name="Nolan M."/>
            <person name="Ohm R."/>
            <person name="Pangilinan J."/>
            <person name="Park H.-J."/>
            <person name="Ramirez L."/>
            <person name="Alfaro M."/>
            <person name="Sun H."/>
            <person name="Tritt A."/>
            <person name="Yoshinaga Y."/>
            <person name="Zwiers L.-H."/>
            <person name="Turgeon B."/>
            <person name="Goodwin S."/>
            <person name="Spatafora J."/>
            <person name="Crous P."/>
            <person name="Grigoriev I."/>
        </authorList>
    </citation>
    <scope>NUCLEOTIDE SEQUENCE</scope>
    <source>
        <strain evidence="2">CBS 123094</strain>
    </source>
</reference>
<evidence type="ECO:0000313" key="3">
    <source>
        <dbReference type="Proteomes" id="UP000799779"/>
    </source>
</evidence>
<dbReference type="Pfam" id="PF17667">
    <property type="entry name" value="Pkinase_fungal"/>
    <property type="match status" value="1"/>
</dbReference>
<feature type="non-terminal residue" evidence="2">
    <location>
        <position position="81"/>
    </location>
</feature>
<accession>A0A6A5W7X8</accession>
<keyword evidence="3" id="KW-1185">Reference proteome</keyword>
<organism evidence="2 3">
    <name type="scientific">Amniculicola lignicola CBS 123094</name>
    <dbReference type="NCBI Taxonomy" id="1392246"/>
    <lineage>
        <taxon>Eukaryota</taxon>
        <taxon>Fungi</taxon>
        <taxon>Dikarya</taxon>
        <taxon>Ascomycota</taxon>
        <taxon>Pezizomycotina</taxon>
        <taxon>Dothideomycetes</taxon>
        <taxon>Pleosporomycetidae</taxon>
        <taxon>Pleosporales</taxon>
        <taxon>Amniculicolaceae</taxon>
        <taxon>Amniculicola</taxon>
    </lineage>
</organism>
<evidence type="ECO:0000259" key="1">
    <source>
        <dbReference type="Pfam" id="PF17667"/>
    </source>
</evidence>
<name>A0A6A5W7X8_9PLEO</name>
<dbReference type="AlphaFoldDB" id="A0A6A5W7X8"/>
<evidence type="ECO:0000313" key="2">
    <source>
        <dbReference type="EMBL" id="KAF1995215.1"/>
    </source>
</evidence>
<dbReference type="InterPro" id="IPR040976">
    <property type="entry name" value="Pkinase_fungal"/>
</dbReference>
<proteinExistence type="predicted"/>